<dbReference type="GO" id="GO:0042148">
    <property type="term" value="P:DNA strand invasion"/>
    <property type="evidence" value="ECO:0007669"/>
    <property type="project" value="TreeGrafter"/>
</dbReference>
<evidence type="ECO:0000256" key="2">
    <source>
        <dbReference type="ARBA" id="ARBA00023242"/>
    </source>
</evidence>
<dbReference type="GO" id="GO:0000400">
    <property type="term" value="F:four-way junction DNA binding"/>
    <property type="evidence" value="ECO:0007669"/>
    <property type="project" value="TreeGrafter"/>
</dbReference>
<dbReference type="GO" id="GO:0140664">
    <property type="term" value="F:ATP-dependent DNA damage sensor activity"/>
    <property type="evidence" value="ECO:0007669"/>
    <property type="project" value="InterPro"/>
</dbReference>
<sequence>METKEELESLLTQTKTGNQLSDYNLKLLKKQKIKTPHEFLDAQNLHKLLALSIDQVEQIKRELMLLLVRSVKFKSIYQNQPLNYSTGIAELDKLLDAIGQPWRQGRIWELYGEISVGKTELLHTLAVNFVCQYRDGHQVLFVDTKRDFNARRVHEMLKHRQLDDDTIKCHMQAINVIACASAQSLIKTLEAMIADDTCAIKLVLIDSLAASFMLFRSSHERNAGRSLLTHLAMLMRTLATQHGIAFVLLNWSPSQREYVDDDDDNDDYLTQSSSETQEDASLLGDYWDSVCTLSLKYEFMDDSSNDNLRLMRILNNSFGVSEGSCVLHRTHAGIN</sequence>
<dbReference type="PROSITE" id="PS50162">
    <property type="entry name" value="RECA_2"/>
    <property type="match status" value="1"/>
</dbReference>
<accession>A0AAD4PK32</accession>
<evidence type="ECO:0000256" key="1">
    <source>
        <dbReference type="ARBA" id="ARBA00004123"/>
    </source>
</evidence>
<feature type="domain" description="RecA family profile 1" evidence="3">
    <location>
        <begin position="80"/>
        <end position="252"/>
    </location>
</feature>
<dbReference type="EMBL" id="JAJJHW010002585">
    <property type="protein sequence ID" value="KAH8370624.1"/>
    <property type="molecule type" value="Genomic_DNA"/>
</dbReference>
<keyword evidence="5" id="KW-1185">Reference proteome</keyword>
<dbReference type="InterPro" id="IPR020588">
    <property type="entry name" value="RecA_ATP-bd"/>
</dbReference>
<dbReference type="SUPFAM" id="SSF52540">
    <property type="entry name" value="P-loop containing nucleoside triphosphate hydrolases"/>
    <property type="match status" value="1"/>
</dbReference>
<dbReference type="GO" id="GO:0005815">
    <property type="term" value="C:microtubule organizing center"/>
    <property type="evidence" value="ECO:0007669"/>
    <property type="project" value="TreeGrafter"/>
</dbReference>
<dbReference type="GO" id="GO:0000723">
    <property type="term" value="P:telomere maintenance"/>
    <property type="evidence" value="ECO:0007669"/>
    <property type="project" value="TreeGrafter"/>
</dbReference>
<dbReference type="InterPro" id="IPR013632">
    <property type="entry name" value="Rad51_C"/>
</dbReference>
<dbReference type="GO" id="GO:0007131">
    <property type="term" value="P:reciprocal meiotic recombination"/>
    <property type="evidence" value="ECO:0007669"/>
    <property type="project" value="TreeGrafter"/>
</dbReference>
<dbReference type="GO" id="GO:0033063">
    <property type="term" value="C:Rad51B-Rad51C-Rad51D-XRCC2 complex"/>
    <property type="evidence" value="ECO:0007669"/>
    <property type="project" value="TreeGrafter"/>
</dbReference>
<name>A0AAD4PK32_9MUSC</name>
<dbReference type="Proteomes" id="UP001200034">
    <property type="component" value="Unassembled WGS sequence"/>
</dbReference>
<evidence type="ECO:0000313" key="4">
    <source>
        <dbReference type="EMBL" id="KAH8370624.1"/>
    </source>
</evidence>
<dbReference type="PANTHER" id="PTHR46457:SF1">
    <property type="entry name" value="DNA REPAIR PROTEIN RAD51 HOMOLOG 4"/>
    <property type="match status" value="1"/>
</dbReference>
<evidence type="ECO:0000259" key="3">
    <source>
        <dbReference type="PROSITE" id="PS50162"/>
    </source>
</evidence>
<keyword evidence="2" id="KW-0539">Nucleus</keyword>
<gene>
    <name evidence="4" type="ORF">KR093_004390</name>
</gene>
<dbReference type="GO" id="GO:0000724">
    <property type="term" value="P:double-strand break repair via homologous recombination"/>
    <property type="evidence" value="ECO:0007669"/>
    <property type="project" value="TreeGrafter"/>
</dbReference>
<organism evidence="4 5">
    <name type="scientific">Drosophila rubida</name>
    <dbReference type="NCBI Taxonomy" id="30044"/>
    <lineage>
        <taxon>Eukaryota</taxon>
        <taxon>Metazoa</taxon>
        <taxon>Ecdysozoa</taxon>
        <taxon>Arthropoda</taxon>
        <taxon>Hexapoda</taxon>
        <taxon>Insecta</taxon>
        <taxon>Pterygota</taxon>
        <taxon>Neoptera</taxon>
        <taxon>Endopterygota</taxon>
        <taxon>Diptera</taxon>
        <taxon>Brachycera</taxon>
        <taxon>Muscomorpha</taxon>
        <taxon>Ephydroidea</taxon>
        <taxon>Drosophilidae</taxon>
        <taxon>Drosophila</taxon>
    </lineage>
</organism>
<protein>
    <recommendedName>
        <fullName evidence="3">RecA family profile 1 domain-containing protein</fullName>
    </recommendedName>
</protein>
<dbReference type="InterPro" id="IPR051988">
    <property type="entry name" value="HRR_RAD51_Paralog"/>
</dbReference>
<evidence type="ECO:0000313" key="5">
    <source>
        <dbReference type="Proteomes" id="UP001200034"/>
    </source>
</evidence>
<dbReference type="GO" id="GO:0005657">
    <property type="term" value="C:replication fork"/>
    <property type="evidence" value="ECO:0007669"/>
    <property type="project" value="TreeGrafter"/>
</dbReference>
<comment type="caution">
    <text evidence="4">The sequence shown here is derived from an EMBL/GenBank/DDBJ whole genome shotgun (WGS) entry which is preliminary data.</text>
</comment>
<proteinExistence type="predicted"/>
<dbReference type="PANTHER" id="PTHR46457">
    <property type="entry name" value="DNA REPAIR PROTEIN RAD51 HOMOLOG 4"/>
    <property type="match status" value="1"/>
</dbReference>
<comment type="subcellular location">
    <subcellularLocation>
        <location evidence="1">Nucleus</location>
    </subcellularLocation>
</comment>
<reference evidence="4" key="1">
    <citation type="journal article" date="2021" name="Mol. Ecol. Resour.">
        <title>Phylogenomic analyses of the genus Drosophila reveals genomic signals of climate adaptation.</title>
        <authorList>
            <person name="Li F."/>
            <person name="Rane R.V."/>
            <person name="Luria V."/>
            <person name="Xiong Z."/>
            <person name="Chen J."/>
            <person name="Li Z."/>
            <person name="Catullo R.A."/>
            <person name="Griffin P.C."/>
            <person name="Schiffer M."/>
            <person name="Pearce S."/>
            <person name="Lee S.F."/>
            <person name="McElroy K."/>
            <person name="Stocker A."/>
            <person name="Shirriffs J."/>
            <person name="Cockerell F."/>
            <person name="Coppin C."/>
            <person name="Sgro C.M."/>
            <person name="Karger A."/>
            <person name="Cain J.W."/>
            <person name="Weber J.A."/>
            <person name="Santpere G."/>
            <person name="Kirschner M.W."/>
            <person name="Hoffmann A.A."/>
            <person name="Oakeshott J.G."/>
            <person name="Zhang G."/>
        </authorList>
    </citation>
    <scope>NUCLEOTIDE SEQUENCE</scope>
    <source>
        <strain evidence="4">BGI-SZ-2011g</strain>
    </source>
</reference>
<dbReference type="Gene3D" id="3.40.50.300">
    <property type="entry name" value="P-loop containing nucleotide triphosphate hydrolases"/>
    <property type="match status" value="1"/>
</dbReference>
<dbReference type="GO" id="GO:0005524">
    <property type="term" value="F:ATP binding"/>
    <property type="evidence" value="ECO:0007669"/>
    <property type="project" value="InterPro"/>
</dbReference>
<dbReference type="Pfam" id="PF08423">
    <property type="entry name" value="Rad51"/>
    <property type="match status" value="1"/>
</dbReference>
<dbReference type="GO" id="GO:0003697">
    <property type="term" value="F:single-stranded DNA binding"/>
    <property type="evidence" value="ECO:0007669"/>
    <property type="project" value="TreeGrafter"/>
</dbReference>
<dbReference type="AlphaFoldDB" id="A0AAD4PK32"/>
<dbReference type="InterPro" id="IPR027417">
    <property type="entry name" value="P-loop_NTPase"/>
</dbReference>